<feature type="transmembrane region" description="Helical" evidence="2">
    <location>
        <begin position="24"/>
        <end position="41"/>
    </location>
</feature>
<feature type="transmembrane region" description="Helical" evidence="2">
    <location>
        <begin position="101"/>
        <end position="120"/>
    </location>
</feature>
<name>A0ABP8R8W0_9SPHI</name>
<dbReference type="PANTHER" id="PTHR34980">
    <property type="entry name" value="INNER MEMBRANE PROTEIN-RELATED-RELATED"/>
    <property type="match status" value="1"/>
</dbReference>
<dbReference type="EMBL" id="BAABGR010000044">
    <property type="protein sequence ID" value="GAA4521241.1"/>
    <property type="molecule type" value="Genomic_DNA"/>
</dbReference>
<gene>
    <name evidence="3" type="ORF">GCM10023173_26470</name>
</gene>
<evidence type="ECO:0000256" key="1">
    <source>
        <dbReference type="SAM" id="MobiDB-lite"/>
    </source>
</evidence>
<dbReference type="Proteomes" id="UP001500394">
    <property type="component" value="Unassembled WGS sequence"/>
</dbReference>
<dbReference type="Pfam" id="PF05656">
    <property type="entry name" value="DUF805"/>
    <property type="match status" value="1"/>
</dbReference>
<organism evidence="3 4">
    <name type="scientific">Sphingobacterium thermophilum</name>
    <dbReference type="NCBI Taxonomy" id="768534"/>
    <lineage>
        <taxon>Bacteria</taxon>
        <taxon>Pseudomonadati</taxon>
        <taxon>Bacteroidota</taxon>
        <taxon>Sphingobacteriia</taxon>
        <taxon>Sphingobacteriales</taxon>
        <taxon>Sphingobacteriaceae</taxon>
        <taxon>Sphingobacterium</taxon>
    </lineage>
</organism>
<protein>
    <submittedName>
        <fullName evidence="3">DUF805 domain-containing protein</fullName>
    </submittedName>
</protein>
<reference evidence="4" key="1">
    <citation type="journal article" date="2019" name="Int. J. Syst. Evol. Microbiol.">
        <title>The Global Catalogue of Microorganisms (GCM) 10K type strain sequencing project: providing services to taxonomists for standard genome sequencing and annotation.</title>
        <authorList>
            <consortium name="The Broad Institute Genomics Platform"/>
            <consortium name="The Broad Institute Genome Sequencing Center for Infectious Disease"/>
            <person name="Wu L."/>
            <person name="Ma J."/>
        </authorList>
    </citation>
    <scope>NUCLEOTIDE SEQUENCE [LARGE SCALE GENOMIC DNA]</scope>
    <source>
        <strain evidence="4">JCM 17858</strain>
    </source>
</reference>
<dbReference type="InterPro" id="IPR008523">
    <property type="entry name" value="DUF805"/>
</dbReference>
<dbReference type="PANTHER" id="PTHR34980:SF2">
    <property type="entry name" value="INNER MEMBRANE PROTEIN YHAH-RELATED"/>
    <property type="match status" value="1"/>
</dbReference>
<comment type="caution">
    <text evidence="3">The sequence shown here is derived from an EMBL/GenBank/DDBJ whole genome shotgun (WGS) entry which is preliminary data.</text>
</comment>
<sequence length="153" mass="18092">MEWYLKVVRDNYANFSGRARRKEFWMFVLFNIVISWGLNFIDNMLGFTYQTATWPIPGYEEWSSYYSQSGYLSSIYSLVVFIPSLAVSVRRLHDIGKPGFNLLWSFVCCIGFLYLLYLFVTEGERGTNQYGPDPKEEDFFDQNHPDNSFKKEF</sequence>
<feature type="compositionally biased region" description="Basic and acidic residues" evidence="1">
    <location>
        <begin position="141"/>
        <end position="153"/>
    </location>
</feature>
<keyword evidence="2" id="KW-1133">Transmembrane helix</keyword>
<dbReference type="RefSeq" id="WP_345069225.1">
    <property type="nucleotide sequence ID" value="NZ_BAABGR010000044.1"/>
</dbReference>
<accession>A0ABP8R8W0</accession>
<evidence type="ECO:0000256" key="2">
    <source>
        <dbReference type="SAM" id="Phobius"/>
    </source>
</evidence>
<evidence type="ECO:0000313" key="4">
    <source>
        <dbReference type="Proteomes" id="UP001500394"/>
    </source>
</evidence>
<proteinExistence type="predicted"/>
<feature type="transmembrane region" description="Helical" evidence="2">
    <location>
        <begin position="71"/>
        <end position="89"/>
    </location>
</feature>
<keyword evidence="2" id="KW-0472">Membrane</keyword>
<evidence type="ECO:0000313" key="3">
    <source>
        <dbReference type="EMBL" id="GAA4521241.1"/>
    </source>
</evidence>
<keyword evidence="4" id="KW-1185">Reference proteome</keyword>
<feature type="region of interest" description="Disordered" evidence="1">
    <location>
        <begin position="131"/>
        <end position="153"/>
    </location>
</feature>
<keyword evidence="2" id="KW-0812">Transmembrane</keyword>